<accession>A0ABS3GV24</accession>
<evidence type="ECO:0000313" key="1">
    <source>
        <dbReference type="EMBL" id="MBO0439110.1"/>
    </source>
</evidence>
<evidence type="ECO:0000313" key="2">
    <source>
        <dbReference type="Proteomes" id="UP000664632"/>
    </source>
</evidence>
<dbReference type="EMBL" id="JAFLWD010000006">
    <property type="protein sequence ID" value="MBO0439110.1"/>
    <property type="molecule type" value="Genomic_DNA"/>
</dbReference>
<evidence type="ECO:0008006" key="3">
    <source>
        <dbReference type="Google" id="ProtNLM"/>
    </source>
</evidence>
<comment type="caution">
    <text evidence="1">The sequence shown here is derived from an EMBL/GenBank/DDBJ whole genome shotgun (WGS) entry which is preliminary data.</text>
</comment>
<gene>
    <name evidence="1" type="ORF">JZO69_01900</name>
</gene>
<dbReference type="RefSeq" id="WP_207111219.1">
    <property type="nucleotide sequence ID" value="NZ_JAFLWD010000006.1"/>
</dbReference>
<protein>
    <recommendedName>
        <fullName evidence="3">Lantibiotic</fullName>
    </recommendedName>
</protein>
<keyword evidence="2" id="KW-1185">Reference proteome</keyword>
<name>A0ABS3GV24_9ENTE</name>
<sequence length="53" mass="5720">MTENDFDLNAQLKEEDLVAHPTASCWPSTLTSLENGQCSMASCPAAGPYTCRN</sequence>
<reference evidence="1 2" key="1">
    <citation type="submission" date="2021-03" db="EMBL/GenBank/DDBJ databases">
        <title>Enterococcal diversity collection.</title>
        <authorList>
            <person name="Gilmore M.S."/>
            <person name="Schwartzman J."/>
            <person name="Van Tyne D."/>
            <person name="Martin M."/>
            <person name="Earl A.M."/>
            <person name="Manson A.L."/>
            <person name="Straub T."/>
            <person name="Salamzade R."/>
            <person name="Saavedra J."/>
            <person name="Lebreton F."/>
            <person name="Prichula J."/>
            <person name="Schaufler K."/>
            <person name="Gaca A."/>
            <person name="Sgardioli B."/>
            <person name="Wagenaar J."/>
            <person name="Strong T."/>
        </authorList>
    </citation>
    <scope>NUCLEOTIDE SEQUENCE [LARGE SCALE GENOMIC DNA]</scope>
    <source>
        <strain evidence="1 2">DIV0869a</strain>
    </source>
</reference>
<organism evidence="1 2">
    <name type="scientific">Candidatus Enterococcus ikei</name>
    <dbReference type="NCBI Taxonomy" id="2815326"/>
    <lineage>
        <taxon>Bacteria</taxon>
        <taxon>Bacillati</taxon>
        <taxon>Bacillota</taxon>
        <taxon>Bacilli</taxon>
        <taxon>Lactobacillales</taxon>
        <taxon>Enterococcaceae</taxon>
        <taxon>Enterococcus</taxon>
    </lineage>
</organism>
<dbReference type="Proteomes" id="UP000664632">
    <property type="component" value="Unassembled WGS sequence"/>
</dbReference>
<proteinExistence type="predicted"/>